<name>I4Z0R8_9HYPH</name>
<dbReference type="STRING" id="864069.MicloDRAFT_00011300"/>
<sequence>MQPARTTHSAAVVGDNTRERWPSLSLLAGSLALFAWCVVAL</sequence>
<keyword evidence="1" id="KW-0472">Membrane</keyword>
<proteinExistence type="predicted"/>
<keyword evidence="3" id="KW-1185">Reference proteome</keyword>
<dbReference type="AlphaFoldDB" id="I4Z0R8"/>
<keyword evidence="1" id="KW-0812">Transmembrane</keyword>
<dbReference type="PATRIC" id="fig|864069.3.peg.1254"/>
<accession>I4Z0R8</accession>
<dbReference type="Proteomes" id="UP000003947">
    <property type="component" value="Unassembled WGS sequence"/>
</dbReference>
<evidence type="ECO:0000313" key="2">
    <source>
        <dbReference type="EMBL" id="EIM29810.1"/>
    </source>
</evidence>
<reference evidence="2 3" key="1">
    <citation type="submission" date="2012-02" db="EMBL/GenBank/DDBJ databases">
        <title>Improved High-Quality Draft sequence of Microvirga sp. WSM3557.</title>
        <authorList>
            <consortium name="US DOE Joint Genome Institute"/>
            <person name="Lucas S."/>
            <person name="Han J."/>
            <person name="Lapidus A."/>
            <person name="Cheng J.-F."/>
            <person name="Goodwin L."/>
            <person name="Pitluck S."/>
            <person name="Peters L."/>
            <person name="Zhang X."/>
            <person name="Detter J.C."/>
            <person name="Han C."/>
            <person name="Tapia R."/>
            <person name="Land M."/>
            <person name="Hauser L."/>
            <person name="Kyrpides N."/>
            <person name="Ivanova N."/>
            <person name="Pagani I."/>
            <person name="Brau L."/>
            <person name="Yates R."/>
            <person name="O'Hara G."/>
            <person name="Rui T."/>
            <person name="Howieson J."/>
            <person name="Reeve W."/>
            <person name="Woyke T."/>
        </authorList>
    </citation>
    <scope>NUCLEOTIDE SEQUENCE [LARGE SCALE GENOMIC DNA]</scope>
    <source>
        <strain evidence="2 3">WSM3557</strain>
    </source>
</reference>
<dbReference type="EMBL" id="JH660640">
    <property type="protein sequence ID" value="EIM29810.1"/>
    <property type="molecule type" value="Genomic_DNA"/>
</dbReference>
<gene>
    <name evidence="2" type="ORF">MicloDRAFT_00011300</name>
</gene>
<protein>
    <submittedName>
        <fullName evidence="2">Uncharacterized protein</fullName>
    </submittedName>
</protein>
<feature type="transmembrane region" description="Helical" evidence="1">
    <location>
        <begin position="20"/>
        <end position="39"/>
    </location>
</feature>
<evidence type="ECO:0000313" key="3">
    <source>
        <dbReference type="Proteomes" id="UP000003947"/>
    </source>
</evidence>
<organism evidence="2 3">
    <name type="scientific">Microvirga lotononidis</name>
    <dbReference type="NCBI Taxonomy" id="864069"/>
    <lineage>
        <taxon>Bacteria</taxon>
        <taxon>Pseudomonadati</taxon>
        <taxon>Pseudomonadota</taxon>
        <taxon>Alphaproteobacteria</taxon>
        <taxon>Hyphomicrobiales</taxon>
        <taxon>Methylobacteriaceae</taxon>
        <taxon>Microvirga</taxon>
    </lineage>
</organism>
<dbReference type="HOGENOM" id="CLU_3272829_0_0_5"/>
<keyword evidence="1" id="KW-1133">Transmembrane helix</keyword>
<evidence type="ECO:0000256" key="1">
    <source>
        <dbReference type="SAM" id="Phobius"/>
    </source>
</evidence>